<dbReference type="InterPro" id="IPR018996">
    <property type="entry name" value="Man1/Src1-like_C"/>
</dbReference>
<dbReference type="Pfam" id="PF09402">
    <property type="entry name" value="MSC"/>
    <property type="match status" value="1"/>
</dbReference>
<dbReference type="PANTHER" id="PTHR13428:SF12">
    <property type="entry name" value="INNER NUCLEAR MEMBRANE PROTEIN MAN1"/>
    <property type="match status" value="1"/>
</dbReference>
<dbReference type="GO" id="GO:0031490">
    <property type="term" value="F:chromatin DNA binding"/>
    <property type="evidence" value="ECO:0007669"/>
    <property type="project" value="TreeGrafter"/>
</dbReference>
<evidence type="ECO:0000256" key="5">
    <source>
        <dbReference type="ARBA" id="ARBA00023136"/>
    </source>
</evidence>
<dbReference type="InterPro" id="IPR012677">
    <property type="entry name" value="Nucleotide-bd_a/b_plait_sf"/>
</dbReference>
<keyword evidence="3 8" id="KW-0812">Transmembrane</keyword>
<dbReference type="GO" id="GO:0005637">
    <property type="term" value="C:nuclear inner membrane"/>
    <property type="evidence" value="ECO:0007669"/>
    <property type="project" value="UniProtKB-SubCell"/>
</dbReference>
<dbReference type="AlphaFoldDB" id="A0AA36FRN9"/>
<comment type="subcellular location">
    <subcellularLocation>
        <location evidence="1">Nucleus inner membrane</location>
    </subcellularLocation>
</comment>
<dbReference type="Gene3D" id="1.10.10.1180">
    <property type="entry name" value="MAN1, winged-helix domain"/>
    <property type="match status" value="1"/>
</dbReference>
<evidence type="ECO:0000256" key="4">
    <source>
        <dbReference type="ARBA" id="ARBA00022989"/>
    </source>
</evidence>
<evidence type="ECO:0000256" key="2">
    <source>
        <dbReference type="ARBA" id="ARBA00022553"/>
    </source>
</evidence>
<keyword evidence="11" id="KW-1185">Reference proteome</keyword>
<dbReference type="EMBL" id="CATQJA010000440">
    <property type="protein sequence ID" value="CAJ0560314.1"/>
    <property type="molecule type" value="Genomic_DNA"/>
</dbReference>
<gene>
    <name evidence="10" type="ORF">MSPICULIGERA_LOCUS1518</name>
</gene>
<feature type="domain" description="Man1/Src1-like C-terminal" evidence="9">
    <location>
        <begin position="213"/>
        <end position="319"/>
    </location>
</feature>
<keyword evidence="2" id="KW-0597">Phosphoprotein</keyword>
<sequence>MKKRVAQTLSNSGSTSARKSKKQMVAVGTDPSGLVRVRVRVQLVNKSANNPPLNTNVSAMNTTRTTTSYYTPDLTSTVRKTVRSGAGSAYNNLGHTTDEEDTRGEESERIIFRDTPRSPKDSPIVRLWKRLSGNGDEFKAGPPGTYYDMKVNWWDDIPRLLLIIFSIFFVILAIGYVTTAHPDTLASGAQVVAASTRDMVGFFYQYLIVPSAVLAALAVAVIAVYYTHRYYRNSRAEEEGAFFDLVEKITDTVRDSAADGEEYISVPHVRDVIFPPARRRPAELARWERAVEYVNDNESRIATETRLIRGHECAVWKWLEAKKTGWQGKAFAEALSPNVPKQGLTKFLKIRDMVANDGSDRLKAELDMRDKLRPIQPLHVGYCADHSTNEKLIFAMFSTNDQAHKAFTALHGEWYCGRLINVKFAIYCQRLWINQLFLASIRSIWNSIGHLVWKKRFTQRRRSS</sequence>
<dbReference type="InterPro" id="IPR052277">
    <property type="entry name" value="INM_ESCRT-Associated"/>
</dbReference>
<accession>A0AA36FRN9</accession>
<feature type="transmembrane region" description="Helical" evidence="8">
    <location>
        <begin position="203"/>
        <end position="226"/>
    </location>
</feature>
<evidence type="ECO:0000256" key="8">
    <source>
        <dbReference type="SAM" id="Phobius"/>
    </source>
</evidence>
<reference evidence="10" key="1">
    <citation type="submission" date="2023-06" db="EMBL/GenBank/DDBJ databases">
        <authorList>
            <person name="Delattre M."/>
        </authorList>
    </citation>
    <scope>NUCLEOTIDE SEQUENCE</scope>
    <source>
        <strain evidence="10">AF72</strain>
    </source>
</reference>
<evidence type="ECO:0000256" key="3">
    <source>
        <dbReference type="ARBA" id="ARBA00022692"/>
    </source>
</evidence>
<feature type="region of interest" description="Disordered" evidence="7">
    <location>
        <begin position="1"/>
        <end position="28"/>
    </location>
</feature>
<feature type="region of interest" description="Disordered" evidence="7">
    <location>
        <begin position="85"/>
        <end position="107"/>
    </location>
</feature>
<dbReference type="SUPFAM" id="SSF54928">
    <property type="entry name" value="RNA-binding domain, RBD"/>
    <property type="match status" value="1"/>
</dbReference>
<evidence type="ECO:0000313" key="10">
    <source>
        <dbReference type="EMBL" id="CAJ0560314.1"/>
    </source>
</evidence>
<evidence type="ECO:0000256" key="1">
    <source>
        <dbReference type="ARBA" id="ARBA00004540"/>
    </source>
</evidence>
<comment type="caution">
    <text evidence="10">The sequence shown here is derived from an EMBL/GenBank/DDBJ whole genome shotgun (WGS) entry which is preliminary data.</text>
</comment>
<name>A0AA36FRN9_9BILA</name>
<keyword evidence="6" id="KW-0539">Nucleus</keyword>
<evidence type="ECO:0000256" key="6">
    <source>
        <dbReference type="ARBA" id="ARBA00023242"/>
    </source>
</evidence>
<dbReference type="PANTHER" id="PTHR13428">
    <property type="entry name" value="INNER NUCLEAR MEMBRANE PROTEIN MAN1 LEM DOMAIN CONTAINING PROTEIN"/>
    <property type="match status" value="1"/>
</dbReference>
<evidence type="ECO:0000259" key="9">
    <source>
        <dbReference type="Pfam" id="PF09402"/>
    </source>
</evidence>
<dbReference type="InterPro" id="IPR035979">
    <property type="entry name" value="RBD_domain_sf"/>
</dbReference>
<dbReference type="InterPro" id="IPR041885">
    <property type="entry name" value="MAN1_winged_helix_dom"/>
</dbReference>
<keyword evidence="4 8" id="KW-1133">Transmembrane helix</keyword>
<evidence type="ECO:0000256" key="7">
    <source>
        <dbReference type="SAM" id="MobiDB-lite"/>
    </source>
</evidence>
<evidence type="ECO:0000313" key="11">
    <source>
        <dbReference type="Proteomes" id="UP001177023"/>
    </source>
</evidence>
<dbReference type="Proteomes" id="UP001177023">
    <property type="component" value="Unassembled WGS sequence"/>
</dbReference>
<dbReference type="Gene3D" id="3.30.70.330">
    <property type="match status" value="1"/>
</dbReference>
<feature type="transmembrane region" description="Helical" evidence="8">
    <location>
        <begin position="160"/>
        <end position="178"/>
    </location>
</feature>
<protein>
    <recommendedName>
        <fullName evidence="9">Man1/Src1-like C-terminal domain-containing protein</fullName>
    </recommendedName>
</protein>
<organism evidence="10 11">
    <name type="scientific">Mesorhabditis spiculigera</name>
    <dbReference type="NCBI Taxonomy" id="96644"/>
    <lineage>
        <taxon>Eukaryota</taxon>
        <taxon>Metazoa</taxon>
        <taxon>Ecdysozoa</taxon>
        <taxon>Nematoda</taxon>
        <taxon>Chromadorea</taxon>
        <taxon>Rhabditida</taxon>
        <taxon>Rhabditina</taxon>
        <taxon>Rhabditomorpha</taxon>
        <taxon>Rhabditoidea</taxon>
        <taxon>Rhabditidae</taxon>
        <taxon>Mesorhabditinae</taxon>
        <taxon>Mesorhabditis</taxon>
    </lineage>
</organism>
<keyword evidence="5 8" id="KW-0472">Membrane</keyword>
<proteinExistence type="predicted"/>
<feature type="non-terminal residue" evidence="10">
    <location>
        <position position="464"/>
    </location>
</feature>
<dbReference type="GO" id="GO:0006998">
    <property type="term" value="P:nuclear envelope organization"/>
    <property type="evidence" value="ECO:0007669"/>
    <property type="project" value="TreeGrafter"/>
</dbReference>
<dbReference type="GO" id="GO:0030514">
    <property type="term" value="P:negative regulation of BMP signaling pathway"/>
    <property type="evidence" value="ECO:0007669"/>
    <property type="project" value="TreeGrafter"/>
</dbReference>
<feature type="compositionally biased region" description="Polar residues" evidence="7">
    <location>
        <begin position="7"/>
        <end position="17"/>
    </location>
</feature>